<organism evidence="4 5">
    <name type="scientific">Acidimicrobium ferrooxidans (strain DSM 10331 / JCM 15462 / NBRC 103882 / ICP)</name>
    <dbReference type="NCBI Taxonomy" id="525909"/>
    <lineage>
        <taxon>Bacteria</taxon>
        <taxon>Bacillati</taxon>
        <taxon>Actinomycetota</taxon>
        <taxon>Acidimicrobiia</taxon>
        <taxon>Acidimicrobiales</taxon>
        <taxon>Acidimicrobiaceae</taxon>
        <taxon>Acidimicrobium</taxon>
    </lineage>
</organism>
<protein>
    <submittedName>
        <fullName evidence="4">Short-chain dehydrogenase/reductase SDR</fullName>
    </submittedName>
</protein>
<dbReference type="AlphaFoldDB" id="C7LZ62"/>
<dbReference type="SMART" id="SM00822">
    <property type="entry name" value="PKS_KR"/>
    <property type="match status" value="1"/>
</dbReference>
<name>C7LZ62_ACIFD</name>
<keyword evidence="5" id="KW-1185">Reference proteome</keyword>
<dbReference type="HOGENOM" id="CLU_010194_1_3_11"/>
<dbReference type="RefSeq" id="WP_015798506.1">
    <property type="nucleotide sequence ID" value="NC_013124.1"/>
</dbReference>
<evidence type="ECO:0000256" key="1">
    <source>
        <dbReference type="ARBA" id="ARBA00006484"/>
    </source>
</evidence>
<dbReference type="PRINTS" id="PR00080">
    <property type="entry name" value="SDRFAMILY"/>
</dbReference>
<dbReference type="EMBL" id="CP001631">
    <property type="protein sequence ID" value="ACU54020.1"/>
    <property type="molecule type" value="Genomic_DNA"/>
</dbReference>
<sequence length="239" mass="24428">MTHVLVTGAASGIGLATVRTLQASGFTISAGVHHRPMPDDVLAAGNVTPVELDVTNSESVLKAVAAAEAANGTIEALIANAGLTDDQLLLRMDEASWAATIDLNLTSAFRLAKAVVPRMLKARRGRIVFVSSVVALLGSPGQTSYAAAKAGLVGFARSLAREVGSRGITVNVVMPGMIDTDLLRATGEQRLASILSQVPLGRTGRPEEAASVLAFLVSDAASYVTGSVIPVDGGLGMGI</sequence>
<proteinExistence type="inferred from homology"/>
<dbReference type="Pfam" id="PF13561">
    <property type="entry name" value="adh_short_C2"/>
    <property type="match status" value="1"/>
</dbReference>
<dbReference type="STRING" id="525909.Afer_1087"/>
<dbReference type="KEGG" id="afo:Afer_1087"/>
<dbReference type="PANTHER" id="PTHR42879">
    <property type="entry name" value="3-OXOACYL-(ACYL-CARRIER-PROTEIN) REDUCTASE"/>
    <property type="match status" value="1"/>
</dbReference>
<comment type="similarity">
    <text evidence="1">Belongs to the short-chain dehydrogenases/reductases (SDR) family.</text>
</comment>
<accession>C7LZ62</accession>
<evidence type="ECO:0000256" key="2">
    <source>
        <dbReference type="ARBA" id="ARBA00023002"/>
    </source>
</evidence>
<dbReference type="NCBIfam" id="NF009466">
    <property type="entry name" value="PRK12826.1-2"/>
    <property type="match status" value="1"/>
</dbReference>
<dbReference type="FunFam" id="3.40.50.720:FF:000173">
    <property type="entry name" value="3-oxoacyl-[acyl-carrier protein] reductase"/>
    <property type="match status" value="1"/>
</dbReference>
<dbReference type="PRINTS" id="PR00081">
    <property type="entry name" value="GDHRDH"/>
</dbReference>
<feature type="domain" description="Ketoreductase" evidence="3">
    <location>
        <begin position="2"/>
        <end position="180"/>
    </location>
</feature>
<dbReference type="Proteomes" id="UP000000771">
    <property type="component" value="Chromosome"/>
</dbReference>
<evidence type="ECO:0000313" key="4">
    <source>
        <dbReference type="EMBL" id="ACU54020.1"/>
    </source>
</evidence>
<dbReference type="GO" id="GO:0032787">
    <property type="term" value="P:monocarboxylic acid metabolic process"/>
    <property type="evidence" value="ECO:0007669"/>
    <property type="project" value="UniProtKB-ARBA"/>
</dbReference>
<dbReference type="PANTHER" id="PTHR42879:SF2">
    <property type="entry name" value="3-OXOACYL-[ACYL-CARRIER-PROTEIN] REDUCTASE FABG"/>
    <property type="match status" value="1"/>
</dbReference>
<dbReference type="InterPro" id="IPR002347">
    <property type="entry name" value="SDR_fam"/>
</dbReference>
<evidence type="ECO:0000313" key="5">
    <source>
        <dbReference type="Proteomes" id="UP000000771"/>
    </source>
</evidence>
<gene>
    <name evidence="4" type="ordered locus">Afer_1087</name>
</gene>
<reference evidence="4 5" key="1">
    <citation type="journal article" date="2009" name="Stand. Genomic Sci.">
        <title>Complete genome sequence of Acidimicrobium ferrooxidans type strain (ICP).</title>
        <authorList>
            <person name="Clum A."/>
            <person name="Nolan M."/>
            <person name="Lang E."/>
            <person name="Glavina Del Rio T."/>
            <person name="Tice H."/>
            <person name="Copeland A."/>
            <person name="Cheng J.F."/>
            <person name="Lucas S."/>
            <person name="Chen F."/>
            <person name="Bruce D."/>
            <person name="Goodwin L."/>
            <person name="Pitluck S."/>
            <person name="Ivanova N."/>
            <person name="Mavrommatis K."/>
            <person name="Mikhailova N."/>
            <person name="Pati A."/>
            <person name="Chen A."/>
            <person name="Palaniappan K."/>
            <person name="Goker M."/>
            <person name="Spring S."/>
            <person name="Land M."/>
            <person name="Hauser L."/>
            <person name="Chang Y.J."/>
            <person name="Jeffries C.C."/>
            <person name="Chain P."/>
            <person name="Bristow J."/>
            <person name="Eisen J.A."/>
            <person name="Markowitz V."/>
            <person name="Hugenholtz P."/>
            <person name="Kyrpides N.C."/>
            <person name="Klenk H.P."/>
            <person name="Lapidus A."/>
        </authorList>
    </citation>
    <scope>NUCLEOTIDE SEQUENCE [LARGE SCALE GENOMIC DNA]</scope>
    <source>
        <strain evidence="5">DSM 10331 / JCM 15462 / NBRC 103882 / ICP</strain>
    </source>
</reference>
<dbReference type="InterPro" id="IPR036291">
    <property type="entry name" value="NAD(P)-bd_dom_sf"/>
</dbReference>
<dbReference type="InterPro" id="IPR050259">
    <property type="entry name" value="SDR"/>
</dbReference>
<dbReference type="OrthoDB" id="9804774at2"/>
<evidence type="ECO:0000259" key="3">
    <source>
        <dbReference type="SMART" id="SM00822"/>
    </source>
</evidence>
<dbReference type="eggNOG" id="COG1028">
    <property type="taxonomic scope" value="Bacteria"/>
</dbReference>
<keyword evidence="2" id="KW-0560">Oxidoreductase</keyword>
<dbReference type="SUPFAM" id="SSF51735">
    <property type="entry name" value="NAD(P)-binding Rossmann-fold domains"/>
    <property type="match status" value="1"/>
</dbReference>
<dbReference type="Gene3D" id="3.40.50.720">
    <property type="entry name" value="NAD(P)-binding Rossmann-like Domain"/>
    <property type="match status" value="1"/>
</dbReference>
<dbReference type="InterPro" id="IPR057326">
    <property type="entry name" value="KR_dom"/>
</dbReference>
<dbReference type="InterPro" id="IPR020904">
    <property type="entry name" value="Sc_DH/Rdtase_CS"/>
</dbReference>
<dbReference type="GO" id="GO:0016491">
    <property type="term" value="F:oxidoreductase activity"/>
    <property type="evidence" value="ECO:0007669"/>
    <property type="project" value="UniProtKB-KW"/>
</dbReference>
<dbReference type="PROSITE" id="PS00061">
    <property type="entry name" value="ADH_SHORT"/>
    <property type="match status" value="1"/>
</dbReference>